<dbReference type="GO" id="GO:0016614">
    <property type="term" value="F:oxidoreductase activity, acting on CH-OH group of donors"/>
    <property type="evidence" value="ECO:0007669"/>
    <property type="project" value="InterPro"/>
</dbReference>
<keyword evidence="4 6" id="KW-0274">FAD</keyword>
<organism evidence="8 9">
    <name type="scientific">Tulasnella calospora MUT 4182</name>
    <dbReference type="NCBI Taxonomy" id="1051891"/>
    <lineage>
        <taxon>Eukaryota</taxon>
        <taxon>Fungi</taxon>
        <taxon>Dikarya</taxon>
        <taxon>Basidiomycota</taxon>
        <taxon>Agaricomycotina</taxon>
        <taxon>Agaricomycetes</taxon>
        <taxon>Cantharellales</taxon>
        <taxon>Tulasnellaceae</taxon>
        <taxon>Tulasnella</taxon>
    </lineage>
</organism>
<evidence type="ECO:0000259" key="7">
    <source>
        <dbReference type="PROSITE" id="PS00624"/>
    </source>
</evidence>
<dbReference type="Gene3D" id="3.50.50.60">
    <property type="entry name" value="FAD/NAD(P)-binding domain"/>
    <property type="match status" value="1"/>
</dbReference>
<sequence>MSTNVNTALAVGAAAIAVGTTAYAFSSKSSRPFYSANEIGRPVDDVSRKSTANKKSSIQGDDEFDFVIVGGGTAAMVLANRLTERSDVNVLVIEAGKSSRGVHAAQIPAIFFMLQRAASDWSYWTTPQKGCHNRELAWTRTKILGGCSSGNAMMFNLGVPQDYDEWAKLQKGAEGAEGWAYKGFQKYLQKFETFVPHPDVPCPTEERGKTGPVKTGYFGYFAGLGRAFIPTCEAIGIPHVPDVNTSKGAIGVTRVASYIDSKGRRVSTENSYLTPEVLARPNLKVVCGAQVTKICFNDAKRAIGVEFAEKKDGPVFFVGARNEVILSAGAINTPQILLLSGIGPASDLSKHSIPVVQHLPGVGRNLADHIVFNSSFPLRPGYSIKRYMIPTNAGEALSMAGAIAQYLIKGTGPMTSHAQECMAFVRVGDGEIGRKVAGGQPDVDEDSTSGKGAPDVEVMVAPLAWRDHGHKPFDVPEPMTITTTVLRPTSKGTVTLKSADPWDKPLIDPCYLTTKHDMEILVRSVRLAYQLTNTEPLKSIIDHDLKHPLLDHALGSKSNAEIEDVIRSRAETGYHPSCTARMAPLEDGGVVDARLRVHGVQGLRIVDASVQPEIVSGHTTGPTIGIAEKAADLIKEDY</sequence>
<reference evidence="8 9" key="1">
    <citation type="submission" date="2014-04" db="EMBL/GenBank/DDBJ databases">
        <authorList>
            <consortium name="DOE Joint Genome Institute"/>
            <person name="Kuo A."/>
            <person name="Girlanda M."/>
            <person name="Perotto S."/>
            <person name="Kohler A."/>
            <person name="Nagy L.G."/>
            <person name="Floudas D."/>
            <person name="Copeland A."/>
            <person name="Barry K.W."/>
            <person name="Cichocki N."/>
            <person name="Veneault-Fourrey C."/>
            <person name="LaButti K."/>
            <person name="Lindquist E.A."/>
            <person name="Lipzen A."/>
            <person name="Lundell T."/>
            <person name="Morin E."/>
            <person name="Murat C."/>
            <person name="Sun H."/>
            <person name="Tunlid A."/>
            <person name="Henrissat B."/>
            <person name="Grigoriev I.V."/>
            <person name="Hibbett D.S."/>
            <person name="Martin F."/>
            <person name="Nordberg H.P."/>
            <person name="Cantor M.N."/>
            <person name="Hua S.X."/>
        </authorList>
    </citation>
    <scope>NUCLEOTIDE SEQUENCE [LARGE SCALE GENOMIC DNA]</scope>
    <source>
        <strain evidence="8 9">MUT 4182</strain>
    </source>
</reference>
<evidence type="ECO:0000313" key="9">
    <source>
        <dbReference type="Proteomes" id="UP000054248"/>
    </source>
</evidence>
<keyword evidence="9" id="KW-1185">Reference proteome</keyword>
<feature type="domain" description="Glucose-methanol-choline oxidoreductase N-terminal" evidence="7">
    <location>
        <begin position="329"/>
        <end position="343"/>
    </location>
</feature>
<dbReference type="Pfam" id="PF05199">
    <property type="entry name" value="GMC_oxred_C"/>
    <property type="match status" value="1"/>
</dbReference>
<feature type="binding site" evidence="6">
    <location>
        <position position="291"/>
    </location>
    <ligand>
        <name>FAD</name>
        <dbReference type="ChEBI" id="CHEBI:57692"/>
    </ligand>
</feature>
<dbReference type="GO" id="GO:0050660">
    <property type="term" value="F:flavin adenine dinucleotide binding"/>
    <property type="evidence" value="ECO:0007669"/>
    <property type="project" value="InterPro"/>
</dbReference>
<reference evidence="9" key="2">
    <citation type="submission" date="2015-01" db="EMBL/GenBank/DDBJ databases">
        <title>Evolutionary Origins and Diversification of the Mycorrhizal Mutualists.</title>
        <authorList>
            <consortium name="DOE Joint Genome Institute"/>
            <consortium name="Mycorrhizal Genomics Consortium"/>
            <person name="Kohler A."/>
            <person name="Kuo A."/>
            <person name="Nagy L.G."/>
            <person name="Floudas D."/>
            <person name="Copeland A."/>
            <person name="Barry K.W."/>
            <person name="Cichocki N."/>
            <person name="Veneault-Fourrey C."/>
            <person name="LaButti K."/>
            <person name="Lindquist E.A."/>
            <person name="Lipzen A."/>
            <person name="Lundell T."/>
            <person name="Morin E."/>
            <person name="Murat C."/>
            <person name="Riley R."/>
            <person name="Ohm R."/>
            <person name="Sun H."/>
            <person name="Tunlid A."/>
            <person name="Henrissat B."/>
            <person name="Grigoriev I.V."/>
            <person name="Hibbett D.S."/>
            <person name="Martin F."/>
        </authorList>
    </citation>
    <scope>NUCLEOTIDE SEQUENCE [LARGE SCALE GENOMIC DNA]</scope>
    <source>
        <strain evidence="9">MUT 4182</strain>
    </source>
</reference>
<dbReference type="PIRSF" id="PIRSF000137">
    <property type="entry name" value="Alcohol_oxidase"/>
    <property type="match status" value="1"/>
</dbReference>
<protein>
    <submittedName>
        <fullName evidence="8">GMC oxidoreductase</fullName>
    </submittedName>
</protein>
<proteinExistence type="inferred from homology"/>
<comment type="cofactor">
    <cofactor evidence="1 6">
        <name>FAD</name>
        <dbReference type="ChEBI" id="CHEBI:57692"/>
    </cofactor>
</comment>
<dbReference type="InterPro" id="IPR036188">
    <property type="entry name" value="FAD/NAD-bd_sf"/>
</dbReference>
<evidence type="ECO:0000256" key="4">
    <source>
        <dbReference type="ARBA" id="ARBA00022827"/>
    </source>
</evidence>
<evidence type="ECO:0000256" key="5">
    <source>
        <dbReference type="PIRSR" id="PIRSR000137-1"/>
    </source>
</evidence>
<evidence type="ECO:0000313" key="8">
    <source>
        <dbReference type="EMBL" id="KIO30607.1"/>
    </source>
</evidence>
<dbReference type="InterPro" id="IPR012132">
    <property type="entry name" value="GMC_OxRdtase"/>
</dbReference>
<evidence type="ECO:0000256" key="6">
    <source>
        <dbReference type="PIRSR" id="PIRSR000137-2"/>
    </source>
</evidence>
<dbReference type="OrthoDB" id="269227at2759"/>
<evidence type="ECO:0000256" key="2">
    <source>
        <dbReference type="ARBA" id="ARBA00010790"/>
    </source>
</evidence>
<feature type="active site" description="Proton acceptor" evidence="5">
    <location>
        <position position="618"/>
    </location>
</feature>
<dbReference type="Pfam" id="PF00732">
    <property type="entry name" value="GMC_oxred_N"/>
    <property type="match status" value="1"/>
</dbReference>
<comment type="similarity">
    <text evidence="2">Belongs to the GMC oxidoreductase family.</text>
</comment>
<dbReference type="Proteomes" id="UP000054248">
    <property type="component" value="Unassembled WGS sequence"/>
</dbReference>
<feature type="active site" description="Proton donor" evidence="5">
    <location>
        <position position="575"/>
    </location>
</feature>
<dbReference type="EMBL" id="KN822970">
    <property type="protein sequence ID" value="KIO30607.1"/>
    <property type="molecule type" value="Genomic_DNA"/>
</dbReference>
<dbReference type="PANTHER" id="PTHR11552:SF147">
    <property type="entry name" value="CHOLINE DEHYDROGENASE, MITOCHONDRIAL"/>
    <property type="match status" value="1"/>
</dbReference>
<evidence type="ECO:0000256" key="1">
    <source>
        <dbReference type="ARBA" id="ARBA00001974"/>
    </source>
</evidence>
<dbReference type="PANTHER" id="PTHR11552">
    <property type="entry name" value="GLUCOSE-METHANOL-CHOLINE GMC OXIDOREDUCTASE"/>
    <property type="match status" value="1"/>
</dbReference>
<dbReference type="SUPFAM" id="SSF54373">
    <property type="entry name" value="FAD-linked reductases, C-terminal domain"/>
    <property type="match status" value="1"/>
</dbReference>
<evidence type="ECO:0000256" key="3">
    <source>
        <dbReference type="ARBA" id="ARBA00022630"/>
    </source>
</evidence>
<dbReference type="HOGENOM" id="CLU_002865_7_2_1"/>
<dbReference type="InterPro" id="IPR000172">
    <property type="entry name" value="GMC_OxRdtase_N"/>
</dbReference>
<dbReference type="SUPFAM" id="SSF51905">
    <property type="entry name" value="FAD/NAD(P)-binding domain"/>
    <property type="match status" value="1"/>
</dbReference>
<gene>
    <name evidence="8" type="ORF">M407DRAFT_69032</name>
</gene>
<dbReference type="AlphaFoldDB" id="A0A0C3MA81"/>
<name>A0A0C3MA81_9AGAM</name>
<dbReference type="Gene3D" id="3.30.560.10">
    <property type="entry name" value="Glucose Oxidase, domain 3"/>
    <property type="match status" value="1"/>
</dbReference>
<dbReference type="PROSITE" id="PS00624">
    <property type="entry name" value="GMC_OXRED_2"/>
    <property type="match status" value="1"/>
</dbReference>
<keyword evidence="3" id="KW-0285">Flavoprotein</keyword>
<dbReference type="InterPro" id="IPR007867">
    <property type="entry name" value="GMC_OxRtase_C"/>
</dbReference>
<accession>A0A0C3MA81</accession>
<dbReference type="STRING" id="1051891.A0A0C3MA81"/>